<evidence type="ECO:0000256" key="2">
    <source>
        <dbReference type="ARBA" id="ARBA00022679"/>
    </source>
</evidence>
<dbReference type="AlphaFoldDB" id="A0A6H9YKZ4"/>
<protein>
    <submittedName>
        <fullName evidence="5">3-keto-5-aminohexanoate cleavage protein</fullName>
    </submittedName>
</protein>
<proteinExistence type="predicted"/>
<evidence type="ECO:0000256" key="4">
    <source>
        <dbReference type="ARBA" id="ARBA00022833"/>
    </source>
</evidence>
<sequence length="275" mass="29187">MGATTLITVAPTGAESAKAEVPALPVTLDELVQTAKNCEAAGAAVIHVHIRDDAARPTLDLARLRDTVQALREATGLIVQLSTGGAVTDPYEDRLRVLEAGPDGCSLTCGTVNFGDDVFMNPWPFMVELYRRTQELEIVPEFELFDLGQVAALHRLLDKHGPPYGGHVHCDLVMGVPGGMPGDTRTLVAAVDALPEGATWSATGVGRTSLPVMYAALSAGGHLRVGMEDTLTYARGEPVASNAQLVERAAAVARFAQRPPMDTAQAREFLGVRPR</sequence>
<comment type="caution">
    <text evidence="5">The sequence shown here is derived from an EMBL/GenBank/DDBJ whole genome shotgun (WGS) entry which is preliminary data.</text>
</comment>
<organism evidence="5 6">
    <name type="scientific">Actinomadura rudentiformis</name>
    <dbReference type="NCBI Taxonomy" id="359158"/>
    <lineage>
        <taxon>Bacteria</taxon>
        <taxon>Bacillati</taxon>
        <taxon>Actinomycetota</taxon>
        <taxon>Actinomycetes</taxon>
        <taxon>Streptosporangiales</taxon>
        <taxon>Thermomonosporaceae</taxon>
        <taxon>Actinomadura</taxon>
    </lineage>
</organism>
<dbReference type="Proteomes" id="UP000468735">
    <property type="component" value="Unassembled WGS sequence"/>
</dbReference>
<evidence type="ECO:0000256" key="1">
    <source>
        <dbReference type="ARBA" id="ARBA00001947"/>
    </source>
</evidence>
<dbReference type="GO" id="GO:0043720">
    <property type="term" value="F:3-keto-5-aminohexanoate cleavage activity"/>
    <property type="evidence" value="ECO:0007669"/>
    <property type="project" value="InterPro"/>
</dbReference>
<dbReference type="SUPFAM" id="SSF51395">
    <property type="entry name" value="FMN-linked oxidoreductases"/>
    <property type="match status" value="1"/>
</dbReference>
<evidence type="ECO:0000313" key="5">
    <source>
        <dbReference type="EMBL" id="KAB2347878.1"/>
    </source>
</evidence>
<keyword evidence="4" id="KW-0862">Zinc</keyword>
<dbReference type="InterPro" id="IPR013785">
    <property type="entry name" value="Aldolase_TIM"/>
</dbReference>
<keyword evidence="2" id="KW-0808">Transferase</keyword>
<accession>A0A6H9YKZ4</accession>
<comment type="cofactor">
    <cofactor evidence="1">
        <name>Zn(2+)</name>
        <dbReference type="ChEBI" id="CHEBI:29105"/>
    </cofactor>
</comment>
<evidence type="ECO:0000256" key="3">
    <source>
        <dbReference type="ARBA" id="ARBA00022723"/>
    </source>
</evidence>
<gene>
    <name evidence="5" type="ORF">F8566_18520</name>
</gene>
<dbReference type="Gene3D" id="3.20.20.70">
    <property type="entry name" value="Aldolase class I"/>
    <property type="match status" value="1"/>
</dbReference>
<name>A0A6H9YKZ4_9ACTN</name>
<dbReference type="Pfam" id="PF05853">
    <property type="entry name" value="BKACE"/>
    <property type="match status" value="1"/>
</dbReference>
<keyword evidence="3" id="KW-0479">Metal-binding</keyword>
<dbReference type="RefSeq" id="WP_151561501.1">
    <property type="nucleotide sequence ID" value="NZ_WBMT01000008.1"/>
</dbReference>
<dbReference type="PANTHER" id="PTHR37418">
    <property type="entry name" value="3-KETO-5-AMINOHEXANOATE CLEAVAGE ENZYME-RELATED"/>
    <property type="match status" value="1"/>
</dbReference>
<reference evidence="5 6" key="1">
    <citation type="submission" date="2019-09" db="EMBL/GenBank/DDBJ databases">
        <title>Actinomadura physcomitrii sp. nov., a novel actinomycete isolated from moss [Physcomitrium sphaericum (Ludw) Fuernr].</title>
        <authorList>
            <person name="Zhuang X."/>
            <person name="Liu C."/>
        </authorList>
    </citation>
    <scope>NUCLEOTIDE SEQUENCE [LARGE SCALE GENOMIC DNA]</scope>
    <source>
        <strain evidence="5 6">HMC1</strain>
    </source>
</reference>
<dbReference type="OrthoDB" id="9063716at2"/>
<evidence type="ECO:0000313" key="6">
    <source>
        <dbReference type="Proteomes" id="UP000468735"/>
    </source>
</evidence>
<keyword evidence="6" id="KW-1185">Reference proteome</keyword>
<dbReference type="PANTHER" id="PTHR37418:SF2">
    <property type="entry name" value="3-KETO-5-AMINOHEXANOATE CLEAVAGE ENZYME"/>
    <property type="match status" value="1"/>
</dbReference>
<dbReference type="GO" id="GO:0046872">
    <property type="term" value="F:metal ion binding"/>
    <property type="evidence" value="ECO:0007669"/>
    <property type="project" value="UniProtKB-KW"/>
</dbReference>
<dbReference type="InterPro" id="IPR008567">
    <property type="entry name" value="BKACE"/>
</dbReference>
<dbReference type="EMBL" id="WBMT01000008">
    <property type="protein sequence ID" value="KAB2347878.1"/>
    <property type="molecule type" value="Genomic_DNA"/>
</dbReference>